<dbReference type="Proteomes" id="UP001162164">
    <property type="component" value="Unassembled WGS sequence"/>
</dbReference>
<dbReference type="Pfam" id="PF00069">
    <property type="entry name" value="Pkinase"/>
    <property type="match status" value="1"/>
</dbReference>
<dbReference type="PROSITE" id="PS51257">
    <property type="entry name" value="PROKAR_LIPOPROTEIN"/>
    <property type="match status" value="1"/>
</dbReference>
<evidence type="ECO:0000259" key="2">
    <source>
        <dbReference type="PROSITE" id="PS50011"/>
    </source>
</evidence>
<feature type="domain" description="Protein kinase" evidence="2">
    <location>
        <begin position="1"/>
        <end position="248"/>
    </location>
</feature>
<dbReference type="PANTHER" id="PTHR48014:SF21">
    <property type="entry name" value="SERINE_THREONINE-PROTEIN KINASE FRAY2"/>
    <property type="match status" value="1"/>
</dbReference>
<evidence type="ECO:0000313" key="4">
    <source>
        <dbReference type="Proteomes" id="UP001162164"/>
    </source>
</evidence>
<dbReference type="Gene3D" id="3.30.200.20">
    <property type="entry name" value="Phosphorylase Kinase, domain 1"/>
    <property type="match status" value="1"/>
</dbReference>
<organism evidence="3 4">
    <name type="scientific">Molorchus minor</name>
    <dbReference type="NCBI Taxonomy" id="1323400"/>
    <lineage>
        <taxon>Eukaryota</taxon>
        <taxon>Metazoa</taxon>
        <taxon>Ecdysozoa</taxon>
        <taxon>Arthropoda</taxon>
        <taxon>Hexapoda</taxon>
        <taxon>Insecta</taxon>
        <taxon>Pterygota</taxon>
        <taxon>Neoptera</taxon>
        <taxon>Endopterygota</taxon>
        <taxon>Coleoptera</taxon>
        <taxon>Polyphaga</taxon>
        <taxon>Cucujiformia</taxon>
        <taxon>Chrysomeloidea</taxon>
        <taxon>Cerambycidae</taxon>
        <taxon>Lamiinae</taxon>
        <taxon>Monochamini</taxon>
        <taxon>Molorchus</taxon>
    </lineage>
</organism>
<gene>
    <name evidence="3" type="ORF">NQ317_009241</name>
</gene>
<protein>
    <recommendedName>
        <fullName evidence="2">Protein kinase domain-containing protein</fullName>
    </recommendedName>
</protein>
<dbReference type="EMBL" id="JAPWTJ010002050">
    <property type="protein sequence ID" value="KAJ8968147.1"/>
    <property type="molecule type" value="Genomic_DNA"/>
</dbReference>
<evidence type="ECO:0000313" key="3">
    <source>
        <dbReference type="EMBL" id="KAJ8968147.1"/>
    </source>
</evidence>
<dbReference type="SUPFAM" id="SSF56112">
    <property type="entry name" value="Protein kinase-like (PK-like)"/>
    <property type="match status" value="1"/>
</dbReference>
<dbReference type="InterPro" id="IPR000719">
    <property type="entry name" value="Prot_kinase_dom"/>
</dbReference>
<dbReference type="SMART" id="SM00220">
    <property type="entry name" value="S_TKc"/>
    <property type="match status" value="1"/>
</dbReference>
<sequence>MERTSLQREIILTRQLNHPNVLPYYTTFVSGCEVCVVSPLMAYGSCKDLLTRHFNEGLPEQAIILMTRDILDGLNYIHGKGYIHRIMCFFRSIRASHILISASGQACIAGLRYACPIVMNGKWQKHIHSFPVSTERNLNWLSPELLEQNLQVIEKESISKEYYRINKDVKKNTRRDERKCIDRIVTLSEEAAAAHSTKELYKNTKLLTNKNFRNDKPIQNKDQPLITTIDQQMCRWQALTKRALTNQQ</sequence>
<evidence type="ECO:0000256" key="1">
    <source>
        <dbReference type="ARBA" id="ARBA00008874"/>
    </source>
</evidence>
<reference evidence="3" key="1">
    <citation type="journal article" date="2023" name="Insect Mol. Biol.">
        <title>Genome sequencing provides insights into the evolution of gene families encoding plant cell wall-degrading enzymes in longhorned beetles.</title>
        <authorList>
            <person name="Shin N.R."/>
            <person name="Okamura Y."/>
            <person name="Kirsch R."/>
            <person name="Pauchet Y."/>
        </authorList>
    </citation>
    <scope>NUCLEOTIDE SEQUENCE</scope>
    <source>
        <strain evidence="3">MMC_N1</strain>
    </source>
</reference>
<dbReference type="PROSITE" id="PS50011">
    <property type="entry name" value="PROTEIN_KINASE_DOM"/>
    <property type="match status" value="1"/>
</dbReference>
<proteinExistence type="inferred from homology"/>
<name>A0ABQ9IX26_9CUCU</name>
<dbReference type="PANTHER" id="PTHR48014">
    <property type="entry name" value="SERINE/THREONINE-PROTEIN KINASE FRAY2"/>
    <property type="match status" value="1"/>
</dbReference>
<accession>A0ABQ9IX26</accession>
<dbReference type="InterPro" id="IPR047173">
    <property type="entry name" value="STRAD_A/B-like"/>
</dbReference>
<dbReference type="InterPro" id="IPR011009">
    <property type="entry name" value="Kinase-like_dom_sf"/>
</dbReference>
<comment type="similarity">
    <text evidence="1">Belongs to the protein kinase superfamily. STE Ser/Thr protein kinase family. STE20 subfamily.</text>
</comment>
<keyword evidence="4" id="KW-1185">Reference proteome</keyword>
<dbReference type="Gene3D" id="1.10.510.10">
    <property type="entry name" value="Transferase(Phosphotransferase) domain 1"/>
    <property type="match status" value="1"/>
</dbReference>
<comment type="caution">
    <text evidence="3">The sequence shown here is derived from an EMBL/GenBank/DDBJ whole genome shotgun (WGS) entry which is preliminary data.</text>
</comment>